<accession>A0A8B8ZJS0</accession>
<dbReference type="AlphaFoldDB" id="A0A8B8ZJS0"/>
<reference evidence="2" key="1">
    <citation type="submission" date="2025-08" db="UniProtKB">
        <authorList>
            <consortium name="RefSeq"/>
        </authorList>
    </citation>
    <scope>IDENTIFICATION</scope>
    <source>
        <tissue evidence="2">Young leaves</tissue>
    </source>
</reference>
<dbReference type="OrthoDB" id="1681423at2759"/>
<dbReference type="RefSeq" id="XP_038971718.1">
    <property type="nucleotide sequence ID" value="XM_039115790.1"/>
</dbReference>
<keyword evidence="1" id="KW-1185">Reference proteome</keyword>
<name>A0A8B8ZJS0_PHODC</name>
<sequence length="252" mass="27529">MRTQANEVSKFENSESVVNLAMQSRKEEQECNSVSHAAVHVSTLDLKVLESSGRFGTESNEEKLNGWTDETTEAGYCPEKSIVESEISAPQSHKGGGEEIPLHPPAESAKCLTDLYEAPGNSANNISELGVRTEVSKQNCFPYTDKTAAGVILGSERSVTETDGNMTRYQTTASQELISRIGAGTEVSILEASSEESDKSLLLFHKKPMECELPTLERSDSGKLKTPLLNLMKEEACVVKSLEKKVVVLKRM</sequence>
<gene>
    <name evidence="2" type="primary">LOC120104514</name>
</gene>
<dbReference type="Proteomes" id="UP000228380">
    <property type="component" value="Unplaced"/>
</dbReference>
<protein>
    <submittedName>
        <fullName evidence="2">Uncharacterized protein LOC120104514</fullName>
    </submittedName>
</protein>
<evidence type="ECO:0000313" key="2">
    <source>
        <dbReference type="RefSeq" id="XP_038971718.1"/>
    </source>
</evidence>
<evidence type="ECO:0000313" key="1">
    <source>
        <dbReference type="Proteomes" id="UP000228380"/>
    </source>
</evidence>
<dbReference type="KEGG" id="pda:120104514"/>
<organism evidence="1 2">
    <name type="scientific">Phoenix dactylifera</name>
    <name type="common">Date palm</name>
    <dbReference type="NCBI Taxonomy" id="42345"/>
    <lineage>
        <taxon>Eukaryota</taxon>
        <taxon>Viridiplantae</taxon>
        <taxon>Streptophyta</taxon>
        <taxon>Embryophyta</taxon>
        <taxon>Tracheophyta</taxon>
        <taxon>Spermatophyta</taxon>
        <taxon>Magnoliopsida</taxon>
        <taxon>Liliopsida</taxon>
        <taxon>Arecaceae</taxon>
        <taxon>Coryphoideae</taxon>
        <taxon>Phoeniceae</taxon>
        <taxon>Phoenix</taxon>
    </lineage>
</organism>
<proteinExistence type="predicted"/>
<dbReference type="GeneID" id="120104514"/>